<proteinExistence type="predicted"/>
<protein>
    <submittedName>
        <fullName evidence="2">DUF3888 domain-containing protein</fullName>
    </submittedName>
</protein>
<feature type="chain" id="PRO_5019221110" evidence="1">
    <location>
        <begin position="25"/>
        <end position="131"/>
    </location>
</feature>
<evidence type="ECO:0000313" key="2">
    <source>
        <dbReference type="EMBL" id="RVT59402.1"/>
    </source>
</evidence>
<dbReference type="RefSeq" id="WP_127739797.1">
    <property type="nucleotide sequence ID" value="NZ_CP196005.1"/>
</dbReference>
<keyword evidence="3" id="KW-1185">Reference proteome</keyword>
<sequence length="131" mass="15411">MTYKRKLLLLMTFLTLSSYSPVQAETVTKNDVQLRDDVILDLLYPSIYKALERHFGEPKQYYFPKIIQIKQKEEQKTYSYFNITVQVTTFEGAHNPPFDLVTITFSNKNSIEWQAIDIKSRTLKSNETSKF</sequence>
<keyword evidence="1" id="KW-0732">Signal</keyword>
<dbReference type="AlphaFoldDB" id="A0A437K731"/>
<evidence type="ECO:0000313" key="3">
    <source>
        <dbReference type="Proteomes" id="UP000288024"/>
    </source>
</evidence>
<dbReference type="Pfam" id="PF13027">
    <property type="entry name" value="DUF3888"/>
    <property type="match status" value="1"/>
</dbReference>
<dbReference type="GeneID" id="87619668"/>
<gene>
    <name evidence="2" type="ORF">EM808_19040</name>
</gene>
<comment type="caution">
    <text evidence="2">The sequence shown here is derived from an EMBL/GenBank/DDBJ whole genome shotgun (WGS) entry which is preliminary data.</text>
</comment>
<name>A0A437K731_9BACI</name>
<dbReference type="InterPro" id="IPR024984">
    <property type="entry name" value="DUF3888"/>
</dbReference>
<accession>A0A437K731</accession>
<dbReference type="Proteomes" id="UP000288024">
    <property type="component" value="Unassembled WGS sequence"/>
</dbReference>
<dbReference type="EMBL" id="RZTZ01000009">
    <property type="protein sequence ID" value="RVT59402.1"/>
    <property type="molecule type" value="Genomic_DNA"/>
</dbReference>
<organism evidence="2 3">
    <name type="scientific">Niallia taxi</name>
    <dbReference type="NCBI Taxonomy" id="2499688"/>
    <lineage>
        <taxon>Bacteria</taxon>
        <taxon>Bacillati</taxon>
        <taxon>Bacillota</taxon>
        <taxon>Bacilli</taxon>
        <taxon>Bacillales</taxon>
        <taxon>Bacillaceae</taxon>
        <taxon>Niallia</taxon>
    </lineage>
</organism>
<evidence type="ECO:0000256" key="1">
    <source>
        <dbReference type="SAM" id="SignalP"/>
    </source>
</evidence>
<reference evidence="2 3" key="1">
    <citation type="submission" date="2019-01" db="EMBL/GenBank/DDBJ databases">
        <title>Bacillus sp. M5HDSG1-1, whole genome shotgun sequence.</title>
        <authorList>
            <person name="Tuo L."/>
        </authorList>
    </citation>
    <scope>NUCLEOTIDE SEQUENCE [LARGE SCALE GENOMIC DNA]</scope>
    <source>
        <strain evidence="2 3">M5HDSG1-1</strain>
    </source>
</reference>
<feature type="signal peptide" evidence="1">
    <location>
        <begin position="1"/>
        <end position="24"/>
    </location>
</feature>